<organism evidence="2 3">
    <name type="scientific">Aldrovandia affinis</name>
    <dbReference type="NCBI Taxonomy" id="143900"/>
    <lineage>
        <taxon>Eukaryota</taxon>
        <taxon>Metazoa</taxon>
        <taxon>Chordata</taxon>
        <taxon>Craniata</taxon>
        <taxon>Vertebrata</taxon>
        <taxon>Euteleostomi</taxon>
        <taxon>Actinopterygii</taxon>
        <taxon>Neopterygii</taxon>
        <taxon>Teleostei</taxon>
        <taxon>Notacanthiformes</taxon>
        <taxon>Halosauridae</taxon>
        <taxon>Aldrovandia</taxon>
    </lineage>
</organism>
<protein>
    <submittedName>
        <fullName evidence="2">Uncharacterized protein</fullName>
    </submittedName>
</protein>
<comment type="caution">
    <text evidence="2">The sequence shown here is derived from an EMBL/GenBank/DDBJ whole genome shotgun (WGS) entry which is preliminary data.</text>
</comment>
<name>A0AAD7WW58_9TELE</name>
<dbReference type="Proteomes" id="UP001221898">
    <property type="component" value="Unassembled WGS sequence"/>
</dbReference>
<feature type="compositionally biased region" description="Low complexity" evidence="1">
    <location>
        <begin position="31"/>
        <end position="42"/>
    </location>
</feature>
<dbReference type="AlphaFoldDB" id="A0AAD7WW58"/>
<evidence type="ECO:0000256" key="1">
    <source>
        <dbReference type="SAM" id="MobiDB-lite"/>
    </source>
</evidence>
<gene>
    <name evidence="2" type="ORF">AAFF_G00193780</name>
</gene>
<accession>A0AAD7WW58</accession>
<feature type="region of interest" description="Disordered" evidence="1">
    <location>
        <begin position="22"/>
        <end position="80"/>
    </location>
</feature>
<keyword evidence="3" id="KW-1185">Reference proteome</keyword>
<reference evidence="2" key="1">
    <citation type="journal article" date="2023" name="Science">
        <title>Genome structures resolve the early diversification of teleost fishes.</title>
        <authorList>
            <person name="Parey E."/>
            <person name="Louis A."/>
            <person name="Montfort J."/>
            <person name="Bouchez O."/>
            <person name="Roques C."/>
            <person name="Iampietro C."/>
            <person name="Lluch J."/>
            <person name="Castinel A."/>
            <person name="Donnadieu C."/>
            <person name="Desvignes T."/>
            <person name="Floi Bucao C."/>
            <person name="Jouanno E."/>
            <person name="Wen M."/>
            <person name="Mejri S."/>
            <person name="Dirks R."/>
            <person name="Jansen H."/>
            <person name="Henkel C."/>
            <person name="Chen W.J."/>
            <person name="Zahm M."/>
            <person name="Cabau C."/>
            <person name="Klopp C."/>
            <person name="Thompson A.W."/>
            <person name="Robinson-Rechavi M."/>
            <person name="Braasch I."/>
            <person name="Lecointre G."/>
            <person name="Bobe J."/>
            <person name="Postlethwait J.H."/>
            <person name="Berthelot C."/>
            <person name="Roest Crollius H."/>
            <person name="Guiguen Y."/>
        </authorList>
    </citation>
    <scope>NUCLEOTIDE SEQUENCE</scope>
    <source>
        <strain evidence="2">NC1722</strain>
    </source>
</reference>
<evidence type="ECO:0000313" key="3">
    <source>
        <dbReference type="Proteomes" id="UP001221898"/>
    </source>
</evidence>
<sequence>MRPADGQTDGAKEDVSFTAAPLIGKPISPTSSSSGRVISLRSAGLPPSWGTTQPPPSHAAHGTKTLRMPRWHAGVQGNQD</sequence>
<evidence type="ECO:0000313" key="2">
    <source>
        <dbReference type="EMBL" id="KAJ8410474.1"/>
    </source>
</evidence>
<proteinExistence type="predicted"/>
<dbReference type="EMBL" id="JAINUG010000026">
    <property type="protein sequence ID" value="KAJ8410474.1"/>
    <property type="molecule type" value="Genomic_DNA"/>
</dbReference>